<keyword evidence="3" id="KW-1185">Reference proteome</keyword>
<dbReference type="EMBL" id="CP003108">
    <property type="protein sequence ID" value="AET70756.1"/>
    <property type="molecule type" value="Genomic_DNA"/>
</dbReference>
<organism evidence="2 3">
    <name type="scientific">Desulfosporosinus orientis (strain ATCC 19365 / DSM 765 / NCIMB 8382 / VKM B-1628 / Singapore I)</name>
    <name type="common">Desulfotomaculum orientis</name>
    <dbReference type="NCBI Taxonomy" id="768706"/>
    <lineage>
        <taxon>Bacteria</taxon>
        <taxon>Bacillati</taxon>
        <taxon>Bacillota</taxon>
        <taxon>Clostridia</taxon>
        <taxon>Eubacteriales</taxon>
        <taxon>Desulfitobacteriaceae</taxon>
        <taxon>Desulfosporosinus</taxon>
    </lineage>
</organism>
<sequence>MATVTSNYNLVKPGEEEFYNVEIFNVNADTIDTQLKAREDALAAHQEDYATKSIEWDAKETPSGAQTKANAAESNANNYTNQEVSDLAGAGRTIETVKQNADKINNLQMEVNNHLADYTLQVPYAGVTTGAENTYAIAIPAIAALTTGMAVSVKINVDSTGASTLNWNGKGAKGIKKSNGTDVTNLKANGIYTLRYDGANFILQGEGGSGNASASDLLSGKTASTDAGDIVGTMPNKVGSETIITPSTTDQVIPQGYYGGVIGDGKVLGDPDLIASNILTGKSIFNVIGTLDKKGSLGPYLNSSALANGVISFVDGEGIWANGGTDSGIARLYNSAGTLINTVTFTPSSYMNVVFVSKDRMLWSNSRYDDFYVTDKNGTILSHLTGINHEDSVMHTATDRIYVETYDGNYHVKVLNSAGTQFGSTLNLGSSCKWISVMTEGALYKQYNSTQSLAFVNSSGGYYGPITYGILHNVLK</sequence>
<evidence type="ECO:0000313" key="2">
    <source>
        <dbReference type="EMBL" id="AET70756.1"/>
    </source>
</evidence>
<gene>
    <name evidence="2" type="ordered locus">Desor_5380</name>
</gene>
<dbReference type="STRING" id="768706.Desor_5380"/>
<feature type="region of interest" description="Disordered" evidence="1">
    <location>
        <begin position="55"/>
        <end position="77"/>
    </location>
</feature>
<dbReference type="RefSeq" id="WP_014187558.1">
    <property type="nucleotide sequence ID" value="NC_016584.1"/>
</dbReference>
<name>G7WEE3_DESOD</name>
<proteinExistence type="predicted"/>
<reference evidence="3" key="1">
    <citation type="submission" date="2011-11" db="EMBL/GenBank/DDBJ databases">
        <title>Complete sequence of Desulfosporosinus orientis DSM 765.</title>
        <authorList>
            <person name="Lucas S."/>
            <person name="Han J."/>
            <person name="Lapidus A."/>
            <person name="Cheng J.-F."/>
            <person name="Goodwin L."/>
            <person name="Pitluck S."/>
            <person name="Peters L."/>
            <person name="Ovchinnikova G."/>
            <person name="Teshima H."/>
            <person name="Detter J.C."/>
            <person name="Han C."/>
            <person name="Tapia R."/>
            <person name="Land M."/>
            <person name="Hauser L."/>
            <person name="Kyrpides N."/>
            <person name="Ivanova N."/>
            <person name="Pagani I."/>
            <person name="Pester M."/>
            <person name="Spring S."/>
            <person name="Ollivier B."/>
            <person name="Rattei T."/>
            <person name="Klenk H.-P."/>
            <person name="Wagner M."/>
            <person name="Loy A."/>
            <person name="Woyke T."/>
        </authorList>
    </citation>
    <scope>NUCLEOTIDE SEQUENCE [LARGE SCALE GENOMIC DNA]</scope>
    <source>
        <strain evidence="3">ATCC 19365 / DSM 765 / NCIMB 8382 / VKM B-1628</strain>
    </source>
</reference>
<dbReference type="PATRIC" id="fig|768706.3.peg.5478"/>
<reference evidence="2 3" key="2">
    <citation type="journal article" date="2012" name="J. Bacteriol.">
        <title>Complete genome sequences of Desulfosporosinus orientis DSM765T, Desulfosporosinus youngiae DSM17734T, Desulfosporosinus meridiei DSM13257T, and Desulfosporosinus acidiphilus DSM22704T.</title>
        <authorList>
            <person name="Pester M."/>
            <person name="Brambilla E."/>
            <person name="Alazard D."/>
            <person name="Rattei T."/>
            <person name="Weinmaier T."/>
            <person name="Han J."/>
            <person name="Lucas S."/>
            <person name="Lapidus A."/>
            <person name="Cheng J.F."/>
            <person name="Goodwin L."/>
            <person name="Pitluck S."/>
            <person name="Peters L."/>
            <person name="Ovchinnikova G."/>
            <person name="Teshima H."/>
            <person name="Detter J.C."/>
            <person name="Han C.S."/>
            <person name="Tapia R."/>
            <person name="Land M.L."/>
            <person name="Hauser L."/>
            <person name="Kyrpides N.C."/>
            <person name="Ivanova N.N."/>
            <person name="Pagani I."/>
            <person name="Huntmann M."/>
            <person name="Wei C.L."/>
            <person name="Davenport K.W."/>
            <person name="Daligault H."/>
            <person name="Chain P.S."/>
            <person name="Chen A."/>
            <person name="Mavromatis K."/>
            <person name="Markowitz V."/>
            <person name="Szeto E."/>
            <person name="Mikhailova N."/>
            <person name="Pati A."/>
            <person name="Wagner M."/>
            <person name="Woyke T."/>
            <person name="Ollivier B."/>
            <person name="Klenk H.P."/>
            <person name="Spring S."/>
            <person name="Loy A."/>
        </authorList>
    </citation>
    <scope>NUCLEOTIDE SEQUENCE [LARGE SCALE GENOMIC DNA]</scope>
    <source>
        <strain evidence="3">ATCC 19365 / DSM 765 / NCIMB 8382 / VKM B-1628</strain>
    </source>
</reference>
<dbReference type="OrthoDB" id="1799546at2"/>
<dbReference type="HOGENOM" id="CLU_573341_0_0_9"/>
<dbReference type="Proteomes" id="UP000006346">
    <property type="component" value="Chromosome"/>
</dbReference>
<dbReference type="eggNOG" id="COG5301">
    <property type="taxonomic scope" value="Bacteria"/>
</dbReference>
<evidence type="ECO:0000256" key="1">
    <source>
        <dbReference type="SAM" id="MobiDB-lite"/>
    </source>
</evidence>
<feature type="compositionally biased region" description="Polar residues" evidence="1">
    <location>
        <begin position="63"/>
        <end position="77"/>
    </location>
</feature>
<protein>
    <submittedName>
        <fullName evidence="2">Uncharacterized protein</fullName>
    </submittedName>
</protein>
<dbReference type="AlphaFoldDB" id="G7WEE3"/>
<accession>G7WEE3</accession>
<evidence type="ECO:0000313" key="3">
    <source>
        <dbReference type="Proteomes" id="UP000006346"/>
    </source>
</evidence>
<dbReference type="KEGG" id="dor:Desor_5380"/>